<feature type="transmembrane region" description="Helical" evidence="1">
    <location>
        <begin position="370"/>
        <end position="389"/>
    </location>
</feature>
<keyword evidence="1" id="KW-0472">Membrane</keyword>
<reference evidence="2 3" key="1">
    <citation type="journal article" date="2019" name="Int. J. Syst. Evol. Microbiol.">
        <title>The Global Catalogue of Microorganisms (GCM) 10K type strain sequencing project: providing services to taxonomists for standard genome sequencing and annotation.</title>
        <authorList>
            <consortium name="The Broad Institute Genomics Platform"/>
            <consortium name="The Broad Institute Genome Sequencing Center for Infectious Disease"/>
            <person name="Wu L."/>
            <person name="Ma J."/>
        </authorList>
    </citation>
    <scope>NUCLEOTIDE SEQUENCE [LARGE SCALE GENOMIC DNA]</scope>
    <source>
        <strain evidence="2 3">JCM 15933</strain>
    </source>
</reference>
<feature type="transmembrane region" description="Helical" evidence="1">
    <location>
        <begin position="203"/>
        <end position="227"/>
    </location>
</feature>
<feature type="transmembrane region" description="Helical" evidence="1">
    <location>
        <begin position="308"/>
        <end position="332"/>
    </location>
</feature>
<feature type="transmembrane region" description="Helical" evidence="1">
    <location>
        <begin position="34"/>
        <end position="52"/>
    </location>
</feature>
<feature type="transmembrane region" description="Helical" evidence="1">
    <location>
        <begin position="283"/>
        <end position="302"/>
    </location>
</feature>
<evidence type="ECO:0000256" key="1">
    <source>
        <dbReference type="SAM" id="Phobius"/>
    </source>
</evidence>
<dbReference type="EMBL" id="BAAAQD010000011">
    <property type="protein sequence ID" value="GAA1531035.1"/>
    <property type="molecule type" value="Genomic_DNA"/>
</dbReference>
<feature type="transmembrane region" description="Helical" evidence="1">
    <location>
        <begin position="72"/>
        <end position="98"/>
    </location>
</feature>
<keyword evidence="1" id="KW-1133">Transmembrane helix</keyword>
<organism evidence="2 3">
    <name type="scientific">Dactylosporangium maewongense</name>
    <dbReference type="NCBI Taxonomy" id="634393"/>
    <lineage>
        <taxon>Bacteria</taxon>
        <taxon>Bacillati</taxon>
        <taxon>Actinomycetota</taxon>
        <taxon>Actinomycetes</taxon>
        <taxon>Micromonosporales</taxon>
        <taxon>Micromonosporaceae</taxon>
        <taxon>Dactylosporangium</taxon>
    </lineage>
</organism>
<evidence type="ECO:0000313" key="3">
    <source>
        <dbReference type="Proteomes" id="UP001501470"/>
    </source>
</evidence>
<gene>
    <name evidence="2" type="ORF">GCM10009827_055950</name>
</gene>
<name>A0ABN2B0M2_9ACTN</name>
<dbReference type="Proteomes" id="UP001501470">
    <property type="component" value="Unassembled WGS sequence"/>
</dbReference>
<feature type="transmembrane region" description="Helical" evidence="1">
    <location>
        <begin position="233"/>
        <end position="254"/>
    </location>
</feature>
<protein>
    <recommendedName>
        <fullName evidence="4">O-antigen/teichoic acid export membrane protein</fullName>
    </recommendedName>
</protein>
<feature type="transmembrane region" description="Helical" evidence="1">
    <location>
        <begin position="104"/>
        <end position="127"/>
    </location>
</feature>
<evidence type="ECO:0000313" key="2">
    <source>
        <dbReference type="EMBL" id="GAA1531035.1"/>
    </source>
</evidence>
<keyword evidence="1" id="KW-0812">Transmembrane</keyword>
<keyword evidence="3" id="KW-1185">Reference proteome</keyword>
<feature type="transmembrane region" description="Helical" evidence="1">
    <location>
        <begin position="164"/>
        <end position="182"/>
    </location>
</feature>
<comment type="caution">
    <text evidence="2">The sequence shown here is derived from an EMBL/GenBank/DDBJ whole genome shotgun (WGS) entry which is preliminary data.</text>
</comment>
<proteinExistence type="predicted"/>
<feature type="transmembrane region" description="Helical" evidence="1">
    <location>
        <begin position="139"/>
        <end position="158"/>
    </location>
</feature>
<accession>A0ABN2B0M2</accession>
<evidence type="ECO:0008006" key="4">
    <source>
        <dbReference type="Google" id="ProtNLM"/>
    </source>
</evidence>
<feature type="transmembrane region" description="Helical" evidence="1">
    <location>
        <begin position="344"/>
        <end position="364"/>
    </location>
</feature>
<sequence>MRTVVSLLAGRGAYRAAQLVATVALLPLWGTERYATYAGAVAIFSWVVALLVSGPEKTVLKLLPRAPRTGPLILRAAAALLWVLPVPPLVAFVVAALVAPGGPVAVFVGVAALCTMTGTLLLLVGLHRAVGRPWYDARAFFLLTVVQGVLLGLVALGLGPLGYVATLVGTETVLCLLLLVRLGRPSLAIRHRPAFLRRIWCTVALMGGPEVCMYLCSGVLVALLTVSTWKEQVGPLVAVDVVWSAGINFLLYLLRVYTPWASVRLLGARGAAGRDAARRITRWVIAADLAYVAAAGVLVSATDARQGVVLWAVLFAARTPMLVATIFAGYLVENSDARSPRITGLAAAMGLAAAAVTGLVAVPYSGGVGLLIALAAAEIAQAATLHVRLGKRARPARRTPVEEDVHVAA</sequence>